<feature type="compositionally biased region" description="Basic and acidic residues" evidence="4">
    <location>
        <begin position="339"/>
        <end position="348"/>
    </location>
</feature>
<evidence type="ECO:0000256" key="4">
    <source>
        <dbReference type="SAM" id="MobiDB-lite"/>
    </source>
</evidence>
<protein>
    <submittedName>
        <fullName evidence="7">Establishment of cell polarity protein</fullName>
    </submittedName>
</protein>
<dbReference type="KEGG" id="tasa:A1Q1_05251"/>
<evidence type="ECO:0000256" key="1">
    <source>
        <dbReference type="ARBA" id="ARBA00004123"/>
    </source>
</evidence>
<dbReference type="HOGENOM" id="CLU_029148_1_0_1"/>
<dbReference type="GO" id="GO:0042274">
    <property type="term" value="P:ribosomal small subunit biogenesis"/>
    <property type="evidence" value="ECO:0007669"/>
    <property type="project" value="TreeGrafter"/>
</dbReference>
<comment type="similarity">
    <text evidence="2">Belongs to the SURF6 family.</text>
</comment>
<evidence type="ECO:0000313" key="7">
    <source>
        <dbReference type="EMBL" id="EJT53288.1"/>
    </source>
</evidence>
<dbReference type="VEuPathDB" id="FungiDB:A1Q1_05251"/>
<dbReference type="GeneID" id="25988763"/>
<feature type="domain" description="Ribosomal RNA-processing protein 14/surfeit locus protein 6 C-terminal" evidence="5">
    <location>
        <begin position="144"/>
        <end position="322"/>
    </location>
</feature>
<feature type="region of interest" description="Disordered" evidence="4">
    <location>
        <begin position="275"/>
        <end position="348"/>
    </location>
</feature>
<feature type="region of interest" description="Disordered" evidence="4">
    <location>
        <begin position="123"/>
        <end position="192"/>
    </location>
</feature>
<evidence type="ECO:0000259" key="6">
    <source>
        <dbReference type="Pfam" id="PF15459"/>
    </source>
</evidence>
<dbReference type="GO" id="GO:0042273">
    <property type="term" value="P:ribosomal large subunit biogenesis"/>
    <property type="evidence" value="ECO:0007669"/>
    <property type="project" value="TreeGrafter"/>
</dbReference>
<comment type="subcellular location">
    <subcellularLocation>
        <location evidence="1">Nucleus</location>
    </subcellularLocation>
</comment>
<dbReference type="GO" id="GO:0003723">
    <property type="term" value="F:RNA binding"/>
    <property type="evidence" value="ECO:0007669"/>
    <property type="project" value="TreeGrafter"/>
</dbReference>
<gene>
    <name evidence="7" type="ORF">A1Q1_05251</name>
</gene>
<dbReference type="OrthoDB" id="444809at2759"/>
<dbReference type="Pfam" id="PF15459">
    <property type="entry name" value="RRP14"/>
    <property type="match status" value="1"/>
</dbReference>
<dbReference type="PANTHER" id="PTHR14369">
    <property type="entry name" value="SURFEIT LOCUS PROTEIN 6"/>
    <property type="match status" value="1"/>
</dbReference>
<dbReference type="RefSeq" id="XP_014184201.1">
    <property type="nucleotide sequence ID" value="XM_014328726.1"/>
</dbReference>
<dbReference type="GO" id="GO:0005730">
    <property type="term" value="C:nucleolus"/>
    <property type="evidence" value="ECO:0007669"/>
    <property type="project" value="TreeGrafter"/>
</dbReference>
<dbReference type="EMBL" id="ALBS01000002">
    <property type="protein sequence ID" value="EJT53288.1"/>
    <property type="molecule type" value="Genomic_DNA"/>
</dbReference>
<dbReference type="GO" id="GO:0003677">
    <property type="term" value="F:DNA binding"/>
    <property type="evidence" value="ECO:0007669"/>
    <property type="project" value="TreeGrafter"/>
</dbReference>
<dbReference type="InterPro" id="IPR029190">
    <property type="entry name" value="Rrp14/SURF6_C"/>
</dbReference>
<dbReference type="Proteomes" id="UP000002748">
    <property type="component" value="Unassembled WGS sequence"/>
</dbReference>
<organism evidence="7 8">
    <name type="scientific">Trichosporon asahii var. asahii (strain ATCC 90039 / CBS 2479 / JCM 2466 / KCTC 7840 / NBRC 103889/ NCYC 2677 / UAMH 7654)</name>
    <name type="common">Yeast</name>
    <dbReference type="NCBI Taxonomy" id="1186058"/>
    <lineage>
        <taxon>Eukaryota</taxon>
        <taxon>Fungi</taxon>
        <taxon>Dikarya</taxon>
        <taxon>Basidiomycota</taxon>
        <taxon>Agaricomycotina</taxon>
        <taxon>Tremellomycetes</taxon>
        <taxon>Trichosporonales</taxon>
        <taxon>Trichosporonaceae</taxon>
        <taxon>Trichosporon</taxon>
    </lineage>
</organism>
<feature type="domain" description="Ribosomal RNA-processing protein 14 N-terminal" evidence="6">
    <location>
        <begin position="24"/>
        <end position="82"/>
    </location>
</feature>
<accession>J8QI18</accession>
<proteinExistence type="inferred from homology"/>
<evidence type="ECO:0000256" key="3">
    <source>
        <dbReference type="ARBA" id="ARBA00023242"/>
    </source>
</evidence>
<evidence type="ECO:0000259" key="5">
    <source>
        <dbReference type="Pfam" id="PF04935"/>
    </source>
</evidence>
<name>J8QI18_TRIAS</name>
<reference evidence="7 8" key="1">
    <citation type="journal article" date="2012" name="Eukaryot. Cell">
        <title>Draft genome sequence of CBS 2479, the standard type strain of Trichosporon asahii.</title>
        <authorList>
            <person name="Yang R.Y."/>
            <person name="Li H.T."/>
            <person name="Zhu H."/>
            <person name="Zhou G.P."/>
            <person name="Wang M."/>
            <person name="Wang L."/>
        </authorList>
    </citation>
    <scope>NUCLEOTIDE SEQUENCE [LARGE SCALE GENOMIC DNA]</scope>
    <source>
        <strain evidence="8">ATCC 90039 / CBS 2479 / JCM 2466 / KCTC 7840 / NCYC 2677 / UAMH 7654</strain>
    </source>
</reference>
<keyword evidence="3" id="KW-0539">Nucleus</keyword>
<feature type="region of interest" description="Disordered" evidence="4">
    <location>
        <begin position="47"/>
        <end position="86"/>
    </location>
</feature>
<sequence>MAATATETAPTPSVSRDPALVSALAARNDTFTTLLSLIPQQYYVQPTQEEADSRWMKNKKRKTGEEIKEHKRKVKQEKLDPDNLPGAAIETETEEAVVAELPPALPAYSALPPAASISDLRSRMRSKLESFQKNRNFDPNSRDALEAARRQKRGEMRDKRRKERKEERRKAREEVTAKPAKNQLLVPQLPRETGEDITLPAVALPSAAKGKAPLKKLSNAAQALAHLEKHNAKLAALPEEKRKEAEQRELWAKAEERARGGKVADEATVLKKAVKREEKRKLKSGQAWAERKRELEASQQASIKKRNDNIAARLQARRDKKSGKSAKDKAAAKKGKGRPGFEGKKKRA</sequence>
<dbReference type="Pfam" id="PF04935">
    <property type="entry name" value="SURF6"/>
    <property type="match status" value="1"/>
</dbReference>
<evidence type="ECO:0000256" key="2">
    <source>
        <dbReference type="ARBA" id="ARBA00005904"/>
    </source>
</evidence>
<feature type="compositionally biased region" description="Basic and acidic residues" evidence="4">
    <location>
        <begin position="123"/>
        <end position="176"/>
    </location>
</feature>
<dbReference type="InterPro" id="IPR007019">
    <property type="entry name" value="SURF6"/>
</dbReference>
<dbReference type="InterPro" id="IPR029188">
    <property type="entry name" value="Rrp14_N"/>
</dbReference>
<comment type="caution">
    <text evidence="7">The sequence shown here is derived from an EMBL/GenBank/DDBJ whole genome shotgun (WGS) entry which is preliminary data.</text>
</comment>
<dbReference type="AlphaFoldDB" id="J8QI18"/>
<dbReference type="PANTHER" id="PTHR14369:SF0">
    <property type="entry name" value="SURFEIT LOCUS PROTEIN 6"/>
    <property type="match status" value="1"/>
</dbReference>
<evidence type="ECO:0000313" key="8">
    <source>
        <dbReference type="Proteomes" id="UP000002748"/>
    </source>
</evidence>